<evidence type="ECO:0000313" key="3">
    <source>
        <dbReference type="Proteomes" id="UP000735302"/>
    </source>
</evidence>
<comment type="caution">
    <text evidence="2">The sequence shown here is derived from an EMBL/GenBank/DDBJ whole genome shotgun (WGS) entry which is preliminary data.</text>
</comment>
<feature type="compositionally biased region" description="Basic and acidic residues" evidence="1">
    <location>
        <begin position="35"/>
        <end position="47"/>
    </location>
</feature>
<feature type="region of interest" description="Disordered" evidence="1">
    <location>
        <begin position="79"/>
        <end position="122"/>
    </location>
</feature>
<organism evidence="2 3">
    <name type="scientific">Plakobranchus ocellatus</name>
    <dbReference type="NCBI Taxonomy" id="259542"/>
    <lineage>
        <taxon>Eukaryota</taxon>
        <taxon>Metazoa</taxon>
        <taxon>Spiralia</taxon>
        <taxon>Lophotrochozoa</taxon>
        <taxon>Mollusca</taxon>
        <taxon>Gastropoda</taxon>
        <taxon>Heterobranchia</taxon>
        <taxon>Euthyneura</taxon>
        <taxon>Panpulmonata</taxon>
        <taxon>Sacoglossa</taxon>
        <taxon>Placobranchoidea</taxon>
        <taxon>Plakobranchidae</taxon>
        <taxon>Plakobranchus</taxon>
    </lineage>
</organism>
<evidence type="ECO:0000313" key="2">
    <source>
        <dbReference type="EMBL" id="GFO05383.1"/>
    </source>
</evidence>
<name>A0AAV4AFQ5_9GAST</name>
<evidence type="ECO:0000256" key="1">
    <source>
        <dbReference type="SAM" id="MobiDB-lite"/>
    </source>
</evidence>
<sequence>MILQISVSLDEQKSDKRQRRCLSDFTMAKLSEAEKGDLDRAEVKDTGNRPSVQGNLMVSTDPSTFARNSINMIYTPREKPINYSGTVSSSGEGEIEEWGGRSLGLRGRNKAQRERNGDILEE</sequence>
<gene>
    <name evidence="2" type="ORF">PoB_003188800</name>
</gene>
<dbReference type="AlphaFoldDB" id="A0AAV4AFQ5"/>
<reference evidence="2 3" key="1">
    <citation type="journal article" date="2021" name="Elife">
        <title>Chloroplast acquisition without the gene transfer in kleptoplastic sea slugs, Plakobranchus ocellatus.</title>
        <authorList>
            <person name="Maeda T."/>
            <person name="Takahashi S."/>
            <person name="Yoshida T."/>
            <person name="Shimamura S."/>
            <person name="Takaki Y."/>
            <person name="Nagai Y."/>
            <person name="Toyoda A."/>
            <person name="Suzuki Y."/>
            <person name="Arimoto A."/>
            <person name="Ishii H."/>
            <person name="Satoh N."/>
            <person name="Nishiyama T."/>
            <person name="Hasebe M."/>
            <person name="Maruyama T."/>
            <person name="Minagawa J."/>
            <person name="Obokata J."/>
            <person name="Shigenobu S."/>
        </authorList>
    </citation>
    <scope>NUCLEOTIDE SEQUENCE [LARGE SCALE GENOMIC DNA]</scope>
</reference>
<feature type="compositionally biased region" description="Basic and acidic residues" evidence="1">
    <location>
        <begin position="111"/>
        <end position="122"/>
    </location>
</feature>
<keyword evidence="3" id="KW-1185">Reference proteome</keyword>
<accession>A0AAV4AFQ5</accession>
<dbReference type="EMBL" id="BLXT01003748">
    <property type="protein sequence ID" value="GFO05383.1"/>
    <property type="molecule type" value="Genomic_DNA"/>
</dbReference>
<dbReference type="Proteomes" id="UP000735302">
    <property type="component" value="Unassembled WGS sequence"/>
</dbReference>
<feature type="compositionally biased region" description="Polar residues" evidence="1">
    <location>
        <begin position="48"/>
        <end position="62"/>
    </location>
</feature>
<protein>
    <submittedName>
        <fullName evidence="2">Uncharacterized protein</fullName>
    </submittedName>
</protein>
<feature type="region of interest" description="Disordered" evidence="1">
    <location>
        <begin position="35"/>
        <end position="62"/>
    </location>
</feature>
<proteinExistence type="predicted"/>